<accession>A0A379W210</accession>
<protein>
    <submittedName>
        <fullName evidence="1">Putative autotransported protein</fullName>
    </submittedName>
</protein>
<dbReference type="Proteomes" id="UP000255509">
    <property type="component" value="Unassembled WGS sequence"/>
</dbReference>
<dbReference type="InterPro" id="IPR011050">
    <property type="entry name" value="Pectin_lyase_fold/virulence"/>
</dbReference>
<dbReference type="AlphaFoldDB" id="A0A379W210"/>
<evidence type="ECO:0000313" key="2">
    <source>
        <dbReference type="Proteomes" id="UP000255509"/>
    </source>
</evidence>
<dbReference type="Gene3D" id="2.160.20.20">
    <property type="match status" value="1"/>
</dbReference>
<evidence type="ECO:0000313" key="1">
    <source>
        <dbReference type="EMBL" id="SUH12595.1"/>
    </source>
</evidence>
<reference evidence="1 2" key="1">
    <citation type="submission" date="2018-06" db="EMBL/GenBank/DDBJ databases">
        <authorList>
            <consortium name="Pathogen Informatics"/>
            <person name="Doyle S."/>
        </authorList>
    </citation>
    <scope>NUCLEOTIDE SEQUENCE [LARGE SCALE GENOMIC DNA]</scope>
    <source>
        <strain evidence="1 2">NCTC8258</strain>
    </source>
</reference>
<organism evidence="1 2">
    <name type="scientific">Salmonella enterica I</name>
    <dbReference type="NCBI Taxonomy" id="59201"/>
    <lineage>
        <taxon>Bacteria</taxon>
        <taxon>Pseudomonadati</taxon>
        <taxon>Pseudomonadota</taxon>
        <taxon>Gammaproteobacteria</taxon>
        <taxon>Enterobacterales</taxon>
        <taxon>Enterobacteriaceae</taxon>
        <taxon>Salmonella</taxon>
    </lineage>
</organism>
<gene>
    <name evidence="1" type="primary">misL_1</name>
    <name evidence="1" type="ORF">NCTC8258_00202</name>
</gene>
<proteinExistence type="predicted"/>
<sequence>MDGASYITSATAGTGVISVQMSDATWNMTSSSTLTDLTLDSGATINFSHEDGEPWQTLTINEDYVGNGVSWSLILCSTMMIPKRTGCRFSAILQATHLLQ</sequence>
<dbReference type="InterPro" id="IPR012332">
    <property type="entry name" value="Autotransporter_pectin_lyase_C"/>
</dbReference>
<dbReference type="EMBL" id="UGXS01000004">
    <property type="protein sequence ID" value="SUH12595.1"/>
    <property type="molecule type" value="Genomic_DNA"/>
</dbReference>
<name>A0A379W210_SALET</name>
<dbReference type="SUPFAM" id="SSF51126">
    <property type="entry name" value="Pectin lyase-like"/>
    <property type="match status" value="1"/>
</dbReference>